<keyword evidence="4" id="KW-1185">Reference proteome</keyword>
<protein>
    <submittedName>
        <fullName evidence="2">Uncharacterized protein</fullName>
    </submittedName>
</protein>
<keyword evidence="1" id="KW-0472">Membrane</keyword>
<evidence type="ECO:0000313" key="3">
    <source>
        <dbReference type="EMBL" id="CAF1602397.1"/>
    </source>
</evidence>
<reference evidence="2" key="1">
    <citation type="submission" date="2021-02" db="EMBL/GenBank/DDBJ databases">
        <authorList>
            <person name="Nowell W R."/>
        </authorList>
    </citation>
    <scope>NUCLEOTIDE SEQUENCE</scope>
</reference>
<dbReference type="EMBL" id="CAJNOI010000955">
    <property type="protein sequence ID" value="CAF1366569.1"/>
    <property type="molecule type" value="Genomic_DNA"/>
</dbReference>
<dbReference type="OrthoDB" id="10030397at2759"/>
<feature type="transmembrane region" description="Helical" evidence="1">
    <location>
        <begin position="164"/>
        <end position="190"/>
    </location>
</feature>
<proteinExistence type="predicted"/>
<keyword evidence="1" id="KW-0812">Transmembrane</keyword>
<name>A0A815IIW6_9BILA</name>
<evidence type="ECO:0000313" key="4">
    <source>
        <dbReference type="Proteomes" id="UP000663832"/>
    </source>
</evidence>
<accession>A0A815IIW6</accession>
<sequence>MTPRKSSYTFIAQAETLLIYGIFLFLTGLAQICITISHRYITERTIHQNNNINILNFFPTTLSMNDIHLWYIYPSATITIIPFLSCVTYTLFKRPTMPILICVSSLISFLFSSIYVGLLVVHTLQYWQTNSSNNSKSIQPTTTTPITTTHVLVPFEEPATFDNLALLITFTLALVQALLSMIGAVISWLWSPCCMNSWPTYTPISTTSHYAQTTPHRHETPQSATLRSVKRQQQQETHRFITTNGHQDTLRNGVLHKNSTIRSHYDDV</sequence>
<dbReference type="AlphaFoldDB" id="A0A815IIW6"/>
<dbReference type="Proteomes" id="UP000663832">
    <property type="component" value="Unassembled WGS sequence"/>
</dbReference>
<dbReference type="Proteomes" id="UP000663877">
    <property type="component" value="Unassembled WGS sequence"/>
</dbReference>
<feature type="transmembrane region" description="Helical" evidence="1">
    <location>
        <begin position="99"/>
        <end position="121"/>
    </location>
</feature>
<comment type="caution">
    <text evidence="2">The sequence shown here is derived from an EMBL/GenBank/DDBJ whole genome shotgun (WGS) entry which is preliminary data.</text>
</comment>
<evidence type="ECO:0000256" key="1">
    <source>
        <dbReference type="SAM" id="Phobius"/>
    </source>
</evidence>
<evidence type="ECO:0000313" key="2">
    <source>
        <dbReference type="EMBL" id="CAF1366569.1"/>
    </source>
</evidence>
<feature type="transmembrane region" description="Helical" evidence="1">
    <location>
        <begin position="20"/>
        <end position="41"/>
    </location>
</feature>
<gene>
    <name evidence="2" type="ORF">BJG266_LOCUS35795</name>
    <name evidence="3" type="ORF">QVE165_LOCUS52826</name>
</gene>
<feature type="transmembrane region" description="Helical" evidence="1">
    <location>
        <begin position="70"/>
        <end position="92"/>
    </location>
</feature>
<dbReference type="EMBL" id="CAJNOM010001304">
    <property type="protein sequence ID" value="CAF1602397.1"/>
    <property type="molecule type" value="Genomic_DNA"/>
</dbReference>
<evidence type="ECO:0000313" key="5">
    <source>
        <dbReference type="Proteomes" id="UP000663877"/>
    </source>
</evidence>
<organism evidence="2 5">
    <name type="scientific">Adineta steineri</name>
    <dbReference type="NCBI Taxonomy" id="433720"/>
    <lineage>
        <taxon>Eukaryota</taxon>
        <taxon>Metazoa</taxon>
        <taxon>Spiralia</taxon>
        <taxon>Gnathifera</taxon>
        <taxon>Rotifera</taxon>
        <taxon>Eurotatoria</taxon>
        <taxon>Bdelloidea</taxon>
        <taxon>Adinetida</taxon>
        <taxon>Adinetidae</taxon>
        <taxon>Adineta</taxon>
    </lineage>
</organism>
<keyword evidence="1" id="KW-1133">Transmembrane helix</keyword>